<sequence>MNGASSADSGRETDHRPPAPTDEFDTFYREMYPELLRYGMALTGDGQDAHDAAAEVFIEIYKRWHQIDTPRAYAKTAFKRSLLKVLRRKHKACPMPNEELPNPPDAGLDFRAVDEQMWVDHLLALLPAKQREVMRHLVAGHSYAQMIASRRDAEAARQNAAAVRKNAQLARKRLRDILADRAQSYGQPSWMSRE</sequence>
<evidence type="ECO:0000259" key="6">
    <source>
        <dbReference type="Pfam" id="PF04542"/>
    </source>
</evidence>
<evidence type="ECO:0000256" key="1">
    <source>
        <dbReference type="ARBA" id="ARBA00023015"/>
    </source>
</evidence>
<evidence type="ECO:0000256" key="5">
    <source>
        <dbReference type="SAM" id="MobiDB-lite"/>
    </source>
</evidence>
<proteinExistence type="predicted"/>
<keyword evidence="8" id="KW-1185">Reference proteome</keyword>
<dbReference type="InterPro" id="IPR013325">
    <property type="entry name" value="RNA_pol_sigma_r2"/>
</dbReference>
<dbReference type="EMBL" id="JBHTMK010000012">
    <property type="protein sequence ID" value="MFD1365698.1"/>
    <property type="molecule type" value="Genomic_DNA"/>
</dbReference>
<dbReference type="InterPro" id="IPR039425">
    <property type="entry name" value="RNA_pol_sigma-70-like"/>
</dbReference>
<keyword evidence="3" id="KW-0238">DNA-binding</keyword>
<dbReference type="Pfam" id="PF04542">
    <property type="entry name" value="Sigma70_r2"/>
    <property type="match status" value="1"/>
</dbReference>
<dbReference type="RefSeq" id="WP_317792770.1">
    <property type="nucleotide sequence ID" value="NZ_AP028461.1"/>
</dbReference>
<organism evidence="7 8">
    <name type="scientific">Actinoplanes sichuanensis</name>
    <dbReference type="NCBI Taxonomy" id="512349"/>
    <lineage>
        <taxon>Bacteria</taxon>
        <taxon>Bacillati</taxon>
        <taxon>Actinomycetota</taxon>
        <taxon>Actinomycetes</taxon>
        <taxon>Micromonosporales</taxon>
        <taxon>Micromonosporaceae</taxon>
        <taxon>Actinoplanes</taxon>
    </lineage>
</organism>
<gene>
    <name evidence="7" type="ORF">ACFQ5G_10130</name>
</gene>
<evidence type="ECO:0000256" key="3">
    <source>
        <dbReference type="ARBA" id="ARBA00023125"/>
    </source>
</evidence>
<dbReference type="InterPro" id="IPR007627">
    <property type="entry name" value="RNA_pol_sigma70_r2"/>
</dbReference>
<reference evidence="8" key="1">
    <citation type="journal article" date="2019" name="Int. J. Syst. Evol. Microbiol.">
        <title>The Global Catalogue of Microorganisms (GCM) 10K type strain sequencing project: providing services to taxonomists for standard genome sequencing and annotation.</title>
        <authorList>
            <consortium name="The Broad Institute Genomics Platform"/>
            <consortium name="The Broad Institute Genome Sequencing Center for Infectious Disease"/>
            <person name="Wu L."/>
            <person name="Ma J."/>
        </authorList>
    </citation>
    <scope>NUCLEOTIDE SEQUENCE [LARGE SCALE GENOMIC DNA]</scope>
    <source>
        <strain evidence="8">CCM 7526</strain>
    </source>
</reference>
<dbReference type="PANTHER" id="PTHR43133">
    <property type="entry name" value="RNA POLYMERASE ECF-TYPE SIGMA FACTO"/>
    <property type="match status" value="1"/>
</dbReference>
<keyword evidence="4" id="KW-0804">Transcription</keyword>
<accession>A0ABW4A6B4</accession>
<comment type="caution">
    <text evidence="7">The sequence shown here is derived from an EMBL/GenBank/DDBJ whole genome shotgun (WGS) entry which is preliminary data.</text>
</comment>
<feature type="region of interest" description="Disordered" evidence="5">
    <location>
        <begin position="1"/>
        <end position="24"/>
    </location>
</feature>
<evidence type="ECO:0000313" key="8">
    <source>
        <dbReference type="Proteomes" id="UP001597183"/>
    </source>
</evidence>
<dbReference type="Gene3D" id="1.10.1740.10">
    <property type="match status" value="1"/>
</dbReference>
<dbReference type="Proteomes" id="UP001597183">
    <property type="component" value="Unassembled WGS sequence"/>
</dbReference>
<dbReference type="SUPFAM" id="SSF88946">
    <property type="entry name" value="Sigma2 domain of RNA polymerase sigma factors"/>
    <property type="match status" value="1"/>
</dbReference>
<protein>
    <submittedName>
        <fullName evidence="7">RNA polymerase sigma factor</fullName>
    </submittedName>
</protein>
<keyword evidence="2" id="KW-0731">Sigma factor</keyword>
<feature type="domain" description="RNA polymerase sigma-70 region 2" evidence="6">
    <location>
        <begin position="27"/>
        <end position="90"/>
    </location>
</feature>
<keyword evidence="1" id="KW-0805">Transcription regulation</keyword>
<name>A0ABW4A6B4_9ACTN</name>
<evidence type="ECO:0000256" key="4">
    <source>
        <dbReference type="ARBA" id="ARBA00023163"/>
    </source>
</evidence>
<evidence type="ECO:0000256" key="2">
    <source>
        <dbReference type="ARBA" id="ARBA00023082"/>
    </source>
</evidence>
<evidence type="ECO:0000313" key="7">
    <source>
        <dbReference type="EMBL" id="MFD1365698.1"/>
    </source>
</evidence>
<dbReference type="PANTHER" id="PTHR43133:SF8">
    <property type="entry name" value="RNA POLYMERASE SIGMA FACTOR HI_1459-RELATED"/>
    <property type="match status" value="1"/>
</dbReference>